<protein>
    <submittedName>
        <fullName evidence="6">Site-specific DNA-methyltransferase</fullName>
    </submittedName>
</protein>
<keyword evidence="3" id="KW-0808">Transferase</keyword>
<organism evidence="6 7">
    <name type="scientific">Arthrobacter caoxuetaonis</name>
    <dbReference type="NCBI Taxonomy" id="2886935"/>
    <lineage>
        <taxon>Bacteria</taxon>
        <taxon>Bacillati</taxon>
        <taxon>Actinomycetota</taxon>
        <taxon>Actinomycetes</taxon>
        <taxon>Micrococcales</taxon>
        <taxon>Micrococcaceae</taxon>
        <taxon>Arthrobacter</taxon>
    </lineage>
</organism>
<dbReference type="RefSeq" id="WP_227897282.1">
    <property type="nucleotide sequence ID" value="NZ_CP099467.1"/>
</dbReference>
<evidence type="ECO:0000256" key="4">
    <source>
        <dbReference type="ARBA" id="ARBA00022691"/>
    </source>
</evidence>
<dbReference type="Pfam" id="PF01555">
    <property type="entry name" value="N6_N4_Mtase"/>
    <property type="match status" value="1"/>
</dbReference>
<dbReference type="Proteomes" id="UP001139158">
    <property type="component" value="Unassembled WGS sequence"/>
</dbReference>
<evidence type="ECO:0000256" key="3">
    <source>
        <dbReference type="ARBA" id="ARBA00022679"/>
    </source>
</evidence>
<comment type="caution">
    <text evidence="6">The sequence shown here is derived from an EMBL/GenBank/DDBJ whole genome shotgun (WGS) entry which is preliminary data.</text>
</comment>
<proteinExistence type="inferred from homology"/>
<keyword evidence="7" id="KW-1185">Reference proteome</keyword>
<dbReference type="PRINTS" id="PR00506">
    <property type="entry name" value="D21N6MTFRASE"/>
</dbReference>
<dbReference type="GO" id="GO:0008170">
    <property type="term" value="F:N-methyltransferase activity"/>
    <property type="evidence" value="ECO:0007669"/>
    <property type="project" value="InterPro"/>
</dbReference>
<dbReference type="InterPro" id="IPR002295">
    <property type="entry name" value="N4/N6-MTase_EcoPI_Mod-like"/>
</dbReference>
<dbReference type="InterPro" id="IPR002052">
    <property type="entry name" value="DNA_methylase_N6_adenine_CS"/>
</dbReference>
<dbReference type="Gene3D" id="3.40.50.150">
    <property type="entry name" value="Vaccinia Virus protein VP39"/>
    <property type="match status" value="1"/>
</dbReference>
<dbReference type="InterPro" id="IPR002941">
    <property type="entry name" value="DNA_methylase_N4/N6"/>
</dbReference>
<comment type="similarity">
    <text evidence="1">Belongs to the N(4)/N(6)-methyltransferase family.</text>
</comment>
<dbReference type="EMBL" id="JAJFZV010000018">
    <property type="protein sequence ID" value="MCC3299295.1"/>
    <property type="molecule type" value="Genomic_DNA"/>
</dbReference>
<name>A0A9X1MHG2_9MICC</name>
<dbReference type="AlphaFoldDB" id="A0A9X1MHG2"/>
<accession>A0A9X1MHG2</accession>
<sequence length="676" mass="74623">MTTPLAAGAAPADKLTALPTTQTSSLERYLAQIPDPTLRENLAREIAGMGRTFGLVFERHHPEGIRLPKHQVKRGSKVIINTVKNSGYYRVARLAKDDGTAVLVDDEGNEAIYPVDQLTVAKEFGDVMYPGLRKLSEVRRGAPDAPVHTIINGENYHALEALQYTHSGKVDLIYIDPPYNTGNADWKYNDRYIDSKDGYRHSKWLSFMEKRLLIAKQLLKPTGVIIMAIDDNEHHRLRMLADTVFGEGNFIADLVWDDKGSNLSKFTSGGVDYMLVYGRDADLLDGFRDIKKHAPELVTLGAGVLEGRNREDVQGALREYLKANKEDLPKGVSAYRHVDDQGRVYCTTNMDNSLYRPNLKYQITDPATGTTFDPPAKGWTVQPSTLKNWMDEGRVLFTKSGPIKKVFLHEAMDVLPSPVFNSPRIRATKHLKTVMGDKRFPFPKDHEVLMRWFRMVVPENAVILDFFGGSGTTAEAVIRLNGEDGGTRQAILVTNNELSKKDDAALRMAGHAPGDAEYEALGVFHHVTKPRLETVITGTRPDGSTYSEGLAANAAFFELTYLEEPEIVTGRALEDLAGLFWLKSGGSGGTVEINAAARRDGYAISESGAAAILFTPGRARALAEQLKSTGQVIGHLFIVTDSDAAGDEAASHFPLGINVERIYGSYLEAFQVNRKD</sequence>
<evidence type="ECO:0000259" key="5">
    <source>
        <dbReference type="Pfam" id="PF01555"/>
    </source>
</evidence>
<reference evidence="6" key="1">
    <citation type="submission" date="2021-10" db="EMBL/GenBank/DDBJ databases">
        <title>Novel species in genus Arthrobacter.</title>
        <authorList>
            <person name="Liu Y."/>
        </authorList>
    </citation>
    <scope>NUCLEOTIDE SEQUENCE</scope>
    <source>
        <strain evidence="6">Zg-Y453</strain>
    </source>
</reference>
<evidence type="ECO:0000256" key="2">
    <source>
        <dbReference type="ARBA" id="ARBA00022603"/>
    </source>
</evidence>
<keyword evidence="2" id="KW-0489">Methyltransferase</keyword>
<evidence type="ECO:0000313" key="6">
    <source>
        <dbReference type="EMBL" id="MCC3299295.1"/>
    </source>
</evidence>
<gene>
    <name evidence="6" type="ORF">LJ757_16005</name>
</gene>
<evidence type="ECO:0000313" key="7">
    <source>
        <dbReference type="Proteomes" id="UP001139158"/>
    </source>
</evidence>
<dbReference type="SUPFAM" id="SSF53335">
    <property type="entry name" value="S-adenosyl-L-methionine-dependent methyltransferases"/>
    <property type="match status" value="1"/>
</dbReference>
<feature type="domain" description="DNA methylase N-4/N-6" evidence="5">
    <location>
        <begin position="170"/>
        <end position="481"/>
    </location>
</feature>
<keyword evidence="4" id="KW-0949">S-adenosyl-L-methionine</keyword>
<evidence type="ECO:0000256" key="1">
    <source>
        <dbReference type="ARBA" id="ARBA00006594"/>
    </source>
</evidence>
<dbReference type="InterPro" id="IPR029063">
    <property type="entry name" value="SAM-dependent_MTases_sf"/>
</dbReference>
<dbReference type="GO" id="GO:0032259">
    <property type="term" value="P:methylation"/>
    <property type="evidence" value="ECO:0007669"/>
    <property type="project" value="UniProtKB-KW"/>
</dbReference>
<dbReference type="PROSITE" id="PS00092">
    <property type="entry name" value="N6_MTASE"/>
    <property type="match status" value="1"/>
</dbReference>
<dbReference type="GO" id="GO:0003677">
    <property type="term" value="F:DNA binding"/>
    <property type="evidence" value="ECO:0007669"/>
    <property type="project" value="InterPro"/>
</dbReference>